<evidence type="ECO:0000313" key="3">
    <source>
        <dbReference type="Proteomes" id="UP000814003"/>
    </source>
</evidence>
<evidence type="ECO:0008006" key="4">
    <source>
        <dbReference type="Google" id="ProtNLM"/>
    </source>
</evidence>
<proteinExistence type="predicted"/>
<feature type="transmembrane region" description="Helical" evidence="1">
    <location>
        <begin position="473"/>
        <end position="493"/>
    </location>
</feature>
<evidence type="ECO:0000256" key="1">
    <source>
        <dbReference type="SAM" id="Phobius"/>
    </source>
</evidence>
<organism evidence="2 3">
    <name type="scientific">Pseudomonas gessardii</name>
    <dbReference type="NCBI Taxonomy" id="78544"/>
    <lineage>
        <taxon>Bacteria</taxon>
        <taxon>Pseudomonadati</taxon>
        <taxon>Pseudomonadota</taxon>
        <taxon>Gammaproteobacteria</taxon>
        <taxon>Pseudomonadales</taxon>
        <taxon>Pseudomonadaceae</taxon>
        <taxon>Pseudomonas</taxon>
    </lineage>
</organism>
<feature type="transmembrane region" description="Helical" evidence="1">
    <location>
        <begin position="409"/>
        <end position="426"/>
    </location>
</feature>
<evidence type="ECO:0000313" key="2">
    <source>
        <dbReference type="EMBL" id="MCF5108924.1"/>
    </source>
</evidence>
<dbReference type="GeneID" id="70100015"/>
<keyword evidence="1" id="KW-0812">Transmembrane</keyword>
<name>A0ABS9F9A9_9PSED</name>
<comment type="caution">
    <text evidence="2">The sequence shown here is derived from an EMBL/GenBank/DDBJ whole genome shotgun (WGS) entry which is preliminary data.</text>
</comment>
<keyword evidence="3" id="KW-1185">Reference proteome</keyword>
<sequence length="499" mass="58530">MYHLFDSERVLSEVKNTEFSRHNDFAKLLLLYIEDFFNLEPDSLALDVRGKVKASIEVLRLLSKKELHLFYIVFPPGEEGEKIFSILECVGRLRFTQCSFLVGRIELKKPKVSFFDCEFISNYDVLDMNLRKDKAYDDCLYQRCVFRGNVSCGSDERKERLIIRHSLFSDCKFFGRVRFENAELQGYFVDGDPRYPSSLSRLKVENCIFQNGFYINSQKMAYAYLTSCVFQGKFEFKQNSVDRLIFDNCNFKKISDFYASSIRRFTLRKSIFDTFVGFEECHFGVLPGPRRRSITPEIGIGLACFIYVTFLEFASFRGARFNEGLDLEKINTIEQPNFHRVFVSFAETPRETFRMIKHALDSHGAHIEANKFFALEMKRRKHEFLRSRFTADRLIYAINHRASDFGQSYLLPVMWIFVFALSFYALCKGQQSNMLYKIYPPANEFIAAFTEVLNEIASSVIPFKQFLRTGMEFISLIFYVVFAVLIWQVIVALKRMIRR</sequence>
<dbReference type="EMBL" id="WKED01000037">
    <property type="protein sequence ID" value="MCF5108924.1"/>
    <property type="molecule type" value="Genomic_DNA"/>
</dbReference>
<keyword evidence="1" id="KW-0472">Membrane</keyword>
<gene>
    <name evidence="2" type="ORF">GIW56_18960</name>
</gene>
<accession>A0ABS9F9A9</accession>
<keyword evidence="1" id="KW-1133">Transmembrane helix</keyword>
<protein>
    <recommendedName>
        <fullName evidence="4">Pentapeptide repeat-containing protein</fullName>
    </recommendedName>
</protein>
<dbReference type="Proteomes" id="UP000814003">
    <property type="component" value="Unassembled WGS sequence"/>
</dbReference>
<dbReference type="RefSeq" id="WP_076960946.1">
    <property type="nucleotide sequence ID" value="NZ_CBCRYT010000003.1"/>
</dbReference>
<feature type="transmembrane region" description="Helical" evidence="1">
    <location>
        <begin position="298"/>
        <end position="316"/>
    </location>
</feature>
<reference evidence="2 3" key="1">
    <citation type="submission" date="2019-11" db="EMBL/GenBank/DDBJ databases">
        <title>Epiphytic Pseudomonas syringae from cherry orchards.</title>
        <authorList>
            <person name="Hulin M.T."/>
        </authorList>
    </citation>
    <scope>NUCLEOTIDE SEQUENCE [LARGE SCALE GENOMIC DNA]</scope>
    <source>
        <strain evidence="2 3">PA-6-5B</strain>
    </source>
</reference>